<proteinExistence type="predicted"/>
<sequence length="143" mass="15838">MMRRCREINGIASRNVVPLKFAAGVLLGPPMSAAATADSLGVLQHVQSRIAVHDALCLRHALTTDIGRCRRNASRWITTSNDHTSRLRRWPSSRTRPTILHHIFMNTTGTPTSTPASMPATAVTIYTGRRQLVPYPFTIVLPR</sequence>
<protein>
    <submittedName>
        <fullName evidence="1">Uncharacterized protein</fullName>
    </submittedName>
</protein>
<dbReference type="Proteomes" id="UP000077248">
    <property type="component" value="Unassembled WGS sequence"/>
</dbReference>
<name>A0A177D2I0_ALTAL</name>
<dbReference type="EMBL" id="KV441518">
    <property type="protein sequence ID" value="OAG13239.1"/>
    <property type="molecule type" value="Genomic_DNA"/>
</dbReference>
<dbReference type="RefSeq" id="XP_018378660.1">
    <property type="nucleotide sequence ID" value="XM_018532917.1"/>
</dbReference>
<evidence type="ECO:0000313" key="2">
    <source>
        <dbReference type="Proteomes" id="UP000077248"/>
    </source>
</evidence>
<organism evidence="1 2">
    <name type="scientific">Alternaria alternata</name>
    <name type="common">Alternaria rot fungus</name>
    <name type="synonym">Torula alternata</name>
    <dbReference type="NCBI Taxonomy" id="5599"/>
    <lineage>
        <taxon>Eukaryota</taxon>
        <taxon>Fungi</taxon>
        <taxon>Dikarya</taxon>
        <taxon>Ascomycota</taxon>
        <taxon>Pezizomycotina</taxon>
        <taxon>Dothideomycetes</taxon>
        <taxon>Pleosporomycetidae</taxon>
        <taxon>Pleosporales</taxon>
        <taxon>Pleosporineae</taxon>
        <taxon>Pleosporaceae</taxon>
        <taxon>Alternaria</taxon>
        <taxon>Alternaria sect. Alternaria</taxon>
        <taxon>Alternaria alternata complex</taxon>
    </lineage>
</organism>
<gene>
    <name evidence="1" type="ORF">CC77DRAFT_724252</name>
</gene>
<evidence type="ECO:0000313" key="1">
    <source>
        <dbReference type="EMBL" id="OAG13239.1"/>
    </source>
</evidence>
<keyword evidence="2" id="KW-1185">Reference proteome</keyword>
<dbReference type="AlphaFoldDB" id="A0A177D2I0"/>
<dbReference type="KEGG" id="aalt:CC77DRAFT_724252"/>
<reference evidence="1 2" key="1">
    <citation type="submission" date="2016-05" db="EMBL/GenBank/DDBJ databases">
        <title>Comparative analysis of secretome profiles of manganese(II)-oxidizing ascomycete fungi.</title>
        <authorList>
            <consortium name="DOE Joint Genome Institute"/>
            <person name="Zeiner C.A."/>
            <person name="Purvine S.O."/>
            <person name="Zink E.M."/>
            <person name="Wu S."/>
            <person name="Pasa-Tolic L."/>
            <person name="Chaput D.L."/>
            <person name="Haridas S."/>
            <person name="Grigoriev I.V."/>
            <person name="Santelli C.M."/>
            <person name="Hansel C.M."/>
        </authorList>
    </citation>
    <scope>NUCLEOTIDE SEQUENCE [LARGE SCALE GENOMIC DNA]</scope>
    <source>
        <strain evidence="1 2">SRC1lrK2f</strain>
    </source>
</reference>
<accession>A0A177D2I0</accession>
<dbReference type="GeneID" id="29118511"/>
<dbReference type="VEuPathDB" id="FungiDB:CC77DRAFT_724252"/>